<keyword evidence="4" id="KW-1185">Reference proteome</keyword>
<dbReference type="InterPro" id="IPR010982">
    <property type="entry name" value="Lambda_DNA-bd_dom_sf"/>
</dbReference>
<dbReference type="Gene3D" id="1.10.10.2910">
    <property type="match status" value="1"/>
</dbReference>
<dbReference type="InterPro" id="IPR052345">
    <property type="entry name" value="Rad_response_metalloprotease"/>
</dbReference>
<evidence type="ECO:0000259" key="2">
    <source>
        <dbReference type="PROSITE" id="PS50943"/>
    </source>
</evidence>
<dbReference type="CDD" id="cd00093">
    <property type="entry name" value="HTH_XRE"/>
    <property type="match status" value="1"/>
</dbReference>
<comment type="similarity">
    <text evidence="1">Belongs to the short-chain fatty acyl-CoA assimilation regulator (ScfR) family.</text>
</comment>
<dbReference type="PANTHER" id="PTHR43236">
    <property type="entry name" value="ANTITOXIN HIGA1"/>
    <property type="match status" value="1"/>
</dbReference>
<dbReference type="InterPro" id="IPR010359">
    <property type="entry name" value="IrrE_HExxH"/>
</dbReference>
<dbReference type="AlphaFoldDB" id="I4WGZ8"/>
<dbReference type="PATRIC" id="fig|666685.9.peg.3612"/>
<dbReference type="eggNOG" id="COG2856">
    <property type="taxonomic scope" value="Bacteria"/>
</dbReference>
<dbReference type="eggNOG" id="COG1396">
    <property type="taxonomic scope" value="Bacteria"/>
</dbReference>
<evidence type="ECO:0000313" key="4">
    <source>
        <dbReference type="Proteomes" id="UP000011859"/>
    </source>
</evidence>
<accession>I4WGZ8</accession>
<reference evidence="3 4" key="1">
    <citation type="submission" date="2012-04" db="EMBL/GenBank/DDBJ databases">
        <title>Complete genome of Rhodanobacter sp. 2APBS1.</title>
        <authorList>
            <consortium name="US DOE Joint Genome Institute"/>
            <person name="Huntemann M."/>
            <person name="Wei C.-L."/>
            <person name="Han J."/>
            <person name="Detter J.C."/>
            <person name="Han C."/>
            <person name="Tapia R."/>
            <person name="Munk A.C.C."/>
            <person name="Chen A."/>
            <person name="Krypides N."/>
            <person name="Mavromatis K."/>
            <person name="Markowitz V."/>
            <person name="Szeto E."/>
            <person name="Ivanova N."/>
            <person name="Mikhailova N."/>
            <person name="Ovchinnikova G."/>
            <person name="Pagani I."/>
            <person name="Pati A."/>
            <person name="Goodwin L."/>
            <person name="Peters L."/>
            <person name="Pitluck S."/>
            <person name="Woyke T."/>
            <person name="Prakash O."/>
            <person name="Elkins J."/>
            <person name="Brown S."/>
            <person name="Palumbo A."/>
            <person name="Hemme C."/>
            <person name="Zhou J."/>
            <person name="Watson D."/>
            <person name="Jardine P."/>
            <person name="Kostka J."/>
            <person name="Green S."/>
        </authorList>
    </citation>
    <scope>NUCLEOTIDE SEQUENCE [LARGE SCALE GENOMIC DNA]</scope>
    <source>
        <strain evidence="3 4">2APBS1</strain>
    </source>
</reference>
<dbReference type="InterPro" id="IPR001387">
    <property type="entry name" value="Cro/C1-type_HTH"/>
</dbReference>
<dbReference type="SMART" id="SM00530">
    <property type="entry name" value="HTH_XRE"/>
    <property type="match status" value="1"/>
</dbReference>
<name>I4WGZ8_9GAMM</name>
<dbReference type="Gene3D" id="1.10.260.40">
    <property type="entry name" value="lambda repressor-like DNA-binding domains"/>
    <property type="match status" value="1"/>
</dbReference>
<dbReference type="PROSITE" id="PS50943">
    <property type="entry name" value="HTH_CROC1"/>
    <property type="match status" value="1"/>
</dbReference>
<dbReference type="SUPFAM" id="SSF47413">
    <property type="entry name" value="lambda repressor-like DNA-binding domains"/>
    <property type="match status" value="1"/>
</dbReference>
<feature type="domain" description="HTH cro/C1-type" evidence="2">
    <location>
        <begin position="10"/>
        <end position="65"/>
    </location>
</feature>
<dbReference type="OrthoDB" id="9794834at2"/>
<protein>
    <submittedName>
        <fullName evidence="3">Putative Zn peptidase</fullName>
    </submittedName>
</protein>
<dbReference type="EMBL" id="CP003470">
    <property type="protein sequence ID" value="AGG90937.1"/>
    <property type="molecule type" value="Genomic_DNA"/>
</dbReference>
<dbReference type="HOGENOM" id="CLU_756265_0_0_6"/>
<dbReference type="Pfam" id="PF13560">
    <property type="entry name" value="HTH_31"/>
    <property type="match status" value="1"/>
</dbReference>
<dbReference type="KEGG" id="rhd:R2APBS1_3886"/>
<dbReference type="PANTHER" id="PTHR43236:SF1">
    <property type="entry name" value="BLL7220 PROTEIN"/>
    <property type="match status" value="1"/>
</dbReference>
<dbReference type="GO" id="GO:0003677">
    <property type="term" value="F:DNA binding"/>
    <property type="evidence" value="ECO:0007669"/>
    <property type="project" value="InterPro"/>
</dbReference>
<evidence type="ECO:0000313" key="3">
    <source>
        <dbReference type="EMBL" id="AGG90937.1"/>
    </source>
</evidence>
<dbReference type="STRING" id="666685.R2APBS1_3886"/>
<gene>
    <name evidence="3" type="ORF">R2APBS1_3886</name>
</gene>
<dbReference type="Pfam" id="PF06114">
    <property type="entry name" value="Peptidase_M78"/>
    <property type="match status" value="1"/>
</dbReference>
<sequence>MDQATIRRRLQALRERREVNQTDLAQALGFNDRQTLSDIELGKRQVAPVDLVRAAEFFGVDTGYFTDPFELAGEANFSWRQAAKADDLESFERRAGGWIATYRYLSRLKGESVNSLLPQIGLNPKSSFEEAADEGDAVSRSLGLGDVPAANLASVLEQKLDTLILHVDTVVGVSGAACQLGPLNTILINRHEPAGRRAFDMGHELFHLITWRVMAPAHIEEEGRLSRDQKRIEKLADNFSGGLLMPRHVIVGLMDKAALSSNDPEAQARCIREAAAQLGVSGPAMKWRLVVLGLLKNAVAQRIDDGLLRMDAAANDAVLPPRFSRRFVATLGWGIEQGYLSVRRAADVIGTSVDDLAVLFTEHGLKTPFDL</sequence>
<dbReference type="Proteomes" id="UP000011859">
    <property type="component" value="Chromosome"/>
</dbReference>
<dbReference type="RefSeq" id="WP_007514461.1">
    <property type="nucleotide sequence ID" value="NC_020541.1"/>
</dbReference>
<proteinExistence type="inferred from homology"/>
<evidence type="ECO:0000256" key="1">
    <source>
        <dbReference type="ARBA" id="ARBA00007227"/>
    </source>
</evidence>
<organism evidence="3 4">
    <name type="scientific">Rhodanobacter denitrificans</name>
    <dbReference type="NCBI Taxonomy" id="666685"/>
    <lineage>
        <taxon>Bacteria</taxon>
        <taxon>Pseudomonadati</taxon>
        <taxon>Pseudomonadota</taxon>
        <taxon>Gammaproteobacteria</taxon>
        <taxon>Lysobacterales</taxon>
        <taxon>Rhodanobacteraceae</taxon>
        <taxon>Rhodanobacter</taxon>
    </lineage>
</organism>
<accession>M4NLJ6</accession>